<evidence type="ECO:0000259" key="3">
    <source>
        <dbReference type="Pfam" id="PF01757"/>
    </source>
</evidence>
<keyword evidence="4" id="KW-0808">Transferase</keyword>
<feature type="transmembrane region" description="Helical" evidence="2">
    <location>
        <begin position="106"/>
        <end position="125"/>
    </location>
</feature>
<dbReference type="GO" id="GO:0016020">
    <property type="term" value="C:membrane"/>
    <property type="evidence" value="ECO:0007669"/>
    <property type="project" value="TreeGrafter"/>
</dbReference>
<feature type="transmembrane region" description="Helical" evidence="2">
    <location>
        <begin position="313"/>
        <end position="332"/>
    </location>
</feature>
<keyword evidence="2" id="KW-0812">Transmembrane</keyword>
<accession>A0AAU8G2Q6</accession>
<feature type="region of interest" description="Disordered" evidence="1">
    <location>
        <begin position="385"/>
        <end position="416"/>
    </location>
</feature>
<keyword evidence="2" id="KW-0472">Membrane</keyword>
<feature type="transmembrane region" description="Helical" evidence="2">
    <location>
        <begin position="286"/>
        <end position="306"/>
    </location>
</feature>
<evidence type="ECO:0000313" key="4">
    <source>
        <dbReference type="EMBL" id="XCH30905.1"/>
    </source>
</evidence>
<protein>
    <submittedName>
        <fullName evidence="4">Acyltransferase</fullName>
        <ecNumber evidence="4">2.3.-.-</ecNumber>
    </submittedName>
</protein>
<dbReference type="EC" id="2.3.-.-" evidence="4"/>
<gene>
    <name evidence="4" type="ORF">ABRQ22_04240</name>
</gene>
<feature type="transmembrane region" description="Helical" evidence="2">
    <location>
        <begin position="66"/>
        <end position="85"/>
    </location>
</feature>
<dbReference type="GO" id="GO:0009103">
    <property type="term" value="P:lipopolysaccharide biosynthetic process"/>
    <property type="evidence" value="ECO:0007669"/>
    <property type="project" value="TreeGrafter"/>
</dbReference>
<feature type="transmembrane region" description="Helical" evidence="2">
    <location>
        <begin position="256"/>
        <end position="274"/>
    </location>
</feature>
<name>A0AAU8G2Q6_9MICO</name>
<dbReference type="PANTHER" id="PTHR23028:SF53">
    <property type="entry name" value="ACYL_TRANSF_3 DOMAIN-CONTAINING PROTEIN"/>
    <property type="match status" value="1"/>
</dbReference>
<sequence length="416" mass="45689">MTNGAAASASPGADVPTTEIGHVRALTGVRIVAAVWVVVFHIRGNLYSEFPGTESWAGPLLSHGELGVDLFFTLSGFVLALNYSARMGRSMQRVSTARFYWARIARVWPVFFVTLLAAGLWHGLIMRVSTDPVPPRDFTVPSFLRQSFLVALWTEGDTDRLMWNGPAWSVSAEAFAYALFPIMALLFLRLGRSLRATSLFVLAFVALVPLLVFVVAYGTMYYPWAWMLRILCCFVAGALVYEGVRQLRLTTRSRAVASHAALGVILLILAWLYGVDAVGHPELAPLVTPLFVLLVGLLAIGDRHVVTLLGTRWFVIGGAASYSVYMVHMLLIEPVWWAQGRFAWMAPGTLGSKIAFVLLPFAALAVGYALWRWFEEPARLAIKRMSSSGRTPPPGQVERPRPSVGVPTTAPEERVG</sequence>
<keyword evidence="4" id="KW-0012">Acyltransferase</keyword>
<dbReference type="Pfam" id="PF01757">
    <property type="entry name" value="Acyl_transf_3"/>
    <property type="match status" value="1"/>
</dbReference>
<proteinExistence type="predicted"/>
<dbReference type="InterPro" id="IPR002656">
    <property type="entry name" value="Acyl_transf_3_dom"/>
</dbReference>
<dbReference type="PANTHER" id="PTHR23028">
    <property type="entry name" value="ACETYLTRANSFERASE"/>
    <property type="match status" value="1"/>
</dbReference>
<evidence type="ECO:0000256" key="1">
    <source>
        <dbReference type="SAM" id="MobiDB-lite"/>
    </source>
</evidence>
<dbReference type="RefSeq" id="WP_253053193.1">
    <property type="nucleotide sequence ID" value="NZ_CP159290.1"/>
</dbReference>
<feature type="transmembrane region" description="Helical" evidence="2">
    <location>
        <begin position="352"/>
        <end position="374"/>
    </location>
</feature>
<feature type="domain" description="Acyltransferase 3" evidence="3">
    <location>
        <begin position="25"/>
        <end position="371"/>
    </location>
</feature>
<evidence type="ECO:0000256" key="2">
    <source>
        <dbReference type="SAM" id="Phobius"/>
    </source>
</evidence>
<feature type="transmembrane region" description="Helical" evidence="2">
    <location>
        <begin position="224"/>
        <end position="244"/>
    </location>
</feature>
<reference evidence="4" key="1">
    <citation type="submission" date="2024-06" db="EMBL/GenBank/DDBJ databases">
        <title>Complete genome sequence of the cellulolytic actinobacterium, Cellulosimicrobium ES-005.</title>
        <authorList>
            <person name="Matthews C.T."/>
            <person name="Underwood K.D."/>
            <person name="Ghanchi K.M."/>
            <person name="Fields S.D."/>
            <person name="Gardner S.G."/>
        </authorList>
    </citation>
    <scope>NUCLEOTIDE SEQUENCE</scope>
    <source>
        <strain evidence="4">ES-005</strain>
    </source>
</reference>
<feature type="transmembrane region" description="Helical" evidence="2">
    <location>
        <begin position="167"/>
        <end position="187"/>
    </location>
</feature>
<feature type="transmembrane region" description="Helical" evidence="2">
    <location>
        <begin position="199"/>
        <end position="218"/>
    </location>
</feature>
<dbReference type="EMBL" id="CP159290">
    <property type="protein sequence ID" value="XCH30905.1"/>
    <property type="molecule type" value="Genomic_DNA"/>
</dbReference>
<dbReference type="InterPro" id="IPR050879">
    <property type="entry name" value="Acyltransferase_3"/>
</dbReference>
<keyword evidence="2" id="KW-1133">Transmembrane helix</keyword>
<feature type="transmembrane region" description="Helical" evidence="2">
    <location>
        <begin position="28"/>
        <end position="46"/>
    </location>
</feature>
<dbReference type="AlphaFoldDB" id="A0AAU8G2Q6"/>
<organism evidence="4">
    <name type="scientific">Cellulosimicrobium sp. ES-005</name>
    <dbReference type="NCBI Taxonomy" id="3163031"/>
    <lineage>
        <taxon>Bacteria</taxon>
        <taxon>Bacillati</taxon>
        <taxon>Actinomycetota</taxon>
        <taxon>Actinomycetes</taxon>
        <taxon>Micrococcales</taxon>
        <taxon>Promicromonosporaceae</taxon>
        <taxon>Cellulosimicrobium</taxon>
    </lineage>
</organism>
<dbReference type="GO" id="GO:0016747">
    <property type="term" value="F:acyltransferase activity, transferring groups other than amino-acyl groups"/>
    <property type="evidence" value="ECO:0007669"/>
    <property type="project" value="InterPro"/>
</dbReference>